<dbReference type="GO" id="GO:0016020">
    <property type="term" value="C:membrane"/>
    <property type="evidence" value="ECO:0007669"/>
    <property type="project" value="UniProtKB-SubCell"/>
</dbReference>
<dbReference type="EMBL" id="KB468042">
    <property type="protein sequence ID" value="PCH39690.1"/>
    <property type="molecule type" value="Genomic_DNA"/>
</dbReference>
<dbReference type="Gene3D" id="1.10.630.10">
    <property type="entry name" value="Cytochrome P450"/>
    <property type="match status" value="1"/>
</dbReference>
<dbReference type="GO" id="GO:0016705">
    <property type="term" value="F:oxidoreductase activity, acting on paired donors, with incorporation or reduction of molecular oxygen"/>
    <property type="evidence" value="ECO:0007669"/>
    <property type="project" value="InterPro"/>
</dbReference>
<dbReference type="Pfam" id="PF00067">
    <property type="entry name" value="p450"/>
    <property type="match status" value="1"/>
</dbReference>
<evidence type="ECO:0000256" key="9">
    <source>
        <dbReference type="ARBA" id="ARBA00023004"/>
    </source>
</evidence>
<organism evidence="14 15">
    <name type="scientific">Wolfiporia cocos (strain MD-104)</name>
    <name type="common">Brown rot fungus</name>
    <dbReference type="NCBI Taxonomy" id="742152"/>
    <lineage>
        <taxon>Eukaryota</taxon>
        <taxon>Fungi</taxon>
        <taxon>Dikarya</taxon>
        <taxon>Basidiomycota</taxon>
        <taxon>Agaricomycotina</taxon>
        <taxon>Agaricomycetes</taxon>
        <taxon>Polyporales</taxon>
        <taxon>Phaeolaceae</taxon>
        <taxon>Wolfiporia</taxon>
    </lineage>
</organism>
<dbReference type="InterPro" id="IPR036396">
    <property type="entry name" value="Cyt_P450_sf"/>
</dbReference>
<evidence type="ECO:0000256" key="4">
    <source>
        <dbReference type="ARBA" id="ARBA00022617"/>
    </source>
</evidence>
<name>A0A2H3JBS2_WOLCO</name>
<evidence type="ECO:0000256" key="5">
    <source>
        <dbReference type="ARBA" id="ARBA00022692"/>
    </source>
</evidence>
<feature type="binding site" description="axial binding residue" evidence="12">
    <location>
        <position position="44"/>
    </location>
    <ligand>
        <name>heme</name>
        <dbReference type="ChEBI" id="CHEBI:30413"/>
    </ligand>
    <ligandPart>
        <name>Fe</name>
        <dbReference type="ChEBI" id="CHEBI:18248"/>
    </ligandPart>
</feature>
<dbReference type="InterPro" id="IPR002403">
    <property type="entry name" value="Cyt_P450_E_grp-IV"/>
</dbReference>
<evidence type="ECO:0000256" key="10">
    <source>
        <dbReference type="ARBA" id="ARBA00023033"/>
    </source>
</evidence>
<evidence type="ECO:0000256" key="12">
    <source>
        <dbReference type="PIRSR" id="PIRSR602403-1"/>
    </source>
</evidence>
<evidence type="ECO:0000256" key="8">
    <source>
        <dbReference type="ARBA" id="ARBA00023002"/>
    </source>
</evidence>
<dbReference type="GO" id="GO:0020037">
    <property type="term" value="F:heme binding"/>
    <property type="evidence" value="ECO:0007669"/>
    <property type="project" value="InterPro"/>
</dbReference>
<dbReference type="SUPFAM" id="SSF48264">
    <property type="entry name" value="Cytochrome P450"/>
    <property type="match status" value="1"/>
</dbReference>
<keyword evidence="8 13" id="KW-0560">Oxidoreductase</keyword>
<evidence type="ECO:0000256" key="13">
    <source>
        <dbReference type="RuleBase" id="RU000461"/>
    </source>
</evidence>
<dbReference type="PROSITE" id="PS00086">
    <property type="entry name" value="CYTOCHROME_P450"/>
    <property type="match status" value="1"/>
</dbReference>
<protein>
    <submittedName>
        <fullName evidence="14">Cytochrome P450</fullName>
    </submittedName>
</protein>
<evidence type="ECO:0000313" key="15">
    <source>
        <dbReference type="Proteomes" id="UP000218811"/>
    </source>
</evidence>
<proteinExistence type="inferred from homology"/>
<sequence>MARDPTIYTDPKTFRPERFMEMDPEEAELKDPRQFVFGFGRRVCPGRNFADANVWLAIACITAVFDIRKSRDADGAEITPEAYFSSGFVSHPHAFVCDILPRP</sequence>
<dbReference type="InterPro" id="IPR050364">
    <property type="entry name" value="Cytochrome_P450_fung"/>
</dbReference>
<comment type="cofactor">
    <cofactor evidence="1 12">
        <name>heme</name>
        <dbReference type="ChEBI" id="CHEBI:30413"/>
    </cofactor>
</comment>
<reference evidence="14 15" key="1">
    <citation type="journal article" date="2012" name="Science">
        <title>The Paleozoic origin of enzymatic lignin decomposition reconstructed from 31 fungal genomes.</title>
        <authorList>
            <person name="Floudas D."/>
            <person name="Binder M."/>
            <person name="Riley R."/>
            <person name="Barry K."/>
            <person name="Blanchette R.A."/>
            <person name="Henrissat B."/>
            <person name="Martinez A.T."/>
            <person name="Otillar R."/>
            <person name="Spatafora J.W."/>
            <person name="Yadav J.S."/>
            <person name="Aerts A."/>
            <person name="Benoit I."/>
            <person name="Boyd A."/>
            <person name="Carlson A."/>
            <person name="Copeland A."/>
            <person name="Coutinho P.M."/>
            <person name="de Vries R.P."/>
            <person name="Ferreira P."/>
            <person name="Findley K."/>
            <person name="Foster B."/>
            <person name="Gaskell J."/>
            <person name="Glotzer D."/>
            <person name="Gorecki P."/>
            <person name="Heitman J."/>
            <person name="Hesse C."/>
            <person name="Hori C."/>
            <person name="Igarashi K."/>
            <person name="Jurgens J.A."/>
            <person name="Kallen N."/>
            <person name="Kersten P."/>
            <person name="Kohler A."/>
            <person name="Kuees U."/>
            <person name="Kumar T.K.A."/>
            <person name="Kuo A."/>
            <person name="LaButti K."/>
            <person name="Larrondo L.F."/>
            <person name="Lindquist E."/>
            <person name="Ling A."/>
            <person name="Lombard V."/>
            <person name="Lucas S."/>
            <person name="Lundell T."/>
            <person name="Martin R."/>
            <person name="McLaughlin D.J."/>
            <person name="Morgenstern I."/>
            <person name="Morin E."/>
            <person name="Murat C."/>
            <person name="Nagy L.G."/>
            <person name="Nolan M."/>
            <person name="Ohm R.A."/>
            <person name="Patyshakuliyeva A."/>
            <person name="Rokas A."/>
            <person name="Ruiz-Duenas F.J."/>
            <person name="Sabat G."/>
            <person name="Salamov A."/>
            <person name="Samejima M."/>
            <person name="Schmutz J."/>
            <person name="Slot J.C."/>
            <person name="St John F."/>
            <person name="Stenlid J."/>
            <person name="Sun H."/>
            <person name="Sun S."/>
            <person name="Syed K."/>
            <person name="Tsang A."/>
            <person name="Wiebenga A."/>
            <person name="Young D."/>
            <person name="Pisabarro A."/>
            <person name="Eastwood D.C."/>
            <person name="Martin F."/>
            <person name="Cullen D."/>
            <person name="Grigoriev I.V."/>
            <person name="Hibbett D.S."/>
        </authorList>
    </citation>
    <scope>NUCLEOTIDE SEQUENCE [LARGE SCALE GENOMIC DNA]</scope>
    <source>
        <strain evidence="14 15">MD-104</strain>
    </source>
</reference>
<keyword evidence="10 13" id="KW-0503">Monooxygenase</keyword>
<dbReference type="OrthoDB" id="3255500at2759"/>
<dbReference type="PANTHER" id="PTHR46300:SF7">
    <property type="entry name" value="P450, PUTATIVE (EUROFUNG)-RELATED"/>
    <property type="match status" value="1"/>
</dbReference>
<keyword evidence="6 12" id="KW-0479">Metal-binding</keyword>
<keyword evidence="4 12" id="KW-0349">Heme</keyword>
<dbReference type="PANTHER" id="PTHR46300">
    <property type="entry name" value="P450, PUTATIVE (EUROFUNG)-RELATED-RELATED"/>
    <property type="match status" value="1"/>
</dbReference>
<evidence type="ECO:0000256" key="2">
    <source>
        <dbReference type="ARBA" id="ARBA00004167"/>
    </source>
</evidence>
<evidence type="ECO:0000256" key="1">
    <source>
        <dbReference type="ARBA" id="ARBA00001971"/>
    </source>
</evidence>
<keyword evidence="11" id="KW-0472">Membrane</keyword>
<dbReference type="OMA" id="MTRDERY"/>
<keyword evidence="9 12" id="KW-0408">Iron</keyword>
<evidence type="ECO:0000256" key="7">
    <source>
        <dbReference type="ARBA" id="ARBA00022989"/>
    </source>
</evidence>
<dbReference type="InterPro" id="IPR017972">
    <property type="entry name" value="Cyt_P450_CS"/>
</dbReference>
<evidence type="ECO:0000256" key="11">
    <source>
        <dbReference type="ARBA" id="ARBA00023136"/>
    </source>
</evidence>
<comment type="subcellular location">
    <subcellularLocation>
        <location evidence="2">Membrane</location>
        <topology evidence="2">Single-pass membrane protein</topology>
    </subcellularLocation>
</comment>
<dbReference type="GO" id="GO:0005506">
    <property type="term" value="F:iron ion binding"/>
    <property type="evidence" value="ECO:0007669"/>
    <property type="project" value="InterPro"/>
</dbReference>
<keyword evidence="15" id="KW-1185">Reference proteome</keyword>
<dbReference type="PRINTS" id="PR00465">
    <property type="entry name" value="EP450IV"/>
</dbReference>
<gene>
    <name evidence="14" type="ORF">WOLCODRAFT_86056</name>
</gene>
<keyword evidence="5" id="KW-0812">Transmembrane</keyword>
<keyword evidence="7" id="KW-1133">Transmembrane helix</keyword>
<evidence type="ECO:0000313" key="14">
    <source>
        <dbReference type="EMBL" id="PCH39690.1"/>
    </source>
</evidence>
<evidence type="ECO:0000256" key="6">
    <source>
        <dbReference type="ARBA" id="ARBA00022723"/>
    </source>
</evidence>
<dbReference type="GO" id="GO:0004497">
    <property type="term" value="F:monooxygenase activity"/>
    <property type="evidence" value="ECO:0007669"/>
    <property type="project" value="UniProtKB-KW"/>
</dbReference>
<comment type="similarity">
    <text evidence="3 13">Belongs to the cytochrome P450 family.</text>
</comment>
<dbReference type="STRING" id="742152.A0A2H3JBS2"/>
<accession>A0A2H3JBS2</accession>
<evidence type="ECO:0000256" key="3">
    <source>
        <dbReference type="ARBA" id="ARBA00010617"/>
    </source>
</evidence>
<dbReference type="InterPro" id="IPR001128">
    <property type="entry name" value="Cyt_P450"/>
</dbReference>
<dbReference type="AlphaFoldDB" id="A0A2H3JBS2"/>
<dbReference type="Proteomes" id="UP000218811">
    <property type="component" value="Unassembled WGS sequence"/>
</dbReference>